<dbReference type="EMBL" id="MEUN01000024">
    <property type="protein sequence ID" value="OGC45119.1"/>
    <property type="molecule type" value="Genomic_DNA"/>
</dbReference>
<reference evidence="2 3" key="1">
    <citation type="journal article" date="2016" name="Nat. Commun.">
        <title>Thousands of microbial genomes shed light on interconnected biogeochemical processes in an aquifer system.</title>
        <authorList>
            <person name="Anantharaman K."/>
            <person name="Brown C.T."/>
            <person name="Hug L.A."/>
            <person name="Sharon I."/>
            <person name="Castelle C.J."/>
            <person name="Probst A.J."/>
            <person name="Thomas B.C."/>
            <person name="Singh A."/>
            <person name="Wilkins M.J."/>
            <person name="Karaoz U."/>
            <person name="Brodie E.L."/>
            <person name="Williams K.H."/>
            <person name="Hubbard S.S."/>
            <person name="Banfield J.F."/>
        </authorList>
    </citation>
    <scope>NUCLEOTIDE SEQUENCE [LARGE SCALE GENOMIC DNA]</scope>
</reference>
<feature type="transmembrane region" description="Helical" evidence="1">
    <location>
        <begin position="12"/>
        <end position="36"/>
    </location>
</feature>
<feature type="transmembrane region" description="Helical" evidence="1">
    <location>
        <begin position="69"/>
        <end position="88"/>
    </location>
</feature>
<evidence type="ECO:0000313" key="2">
    <source>
        <dbReference type="EMBL" id="OGC45119.1"/>
    </source>
</evidence>
<organism evidence="2 3">
    <name type="scientific">candidate division WS6 bacterium RIFOXYB1_FULL_33_14</name>
    <dbReference type="NCBI Taxonomy" id="1817896"/>
    <lineage>
        <taxon>Bacteria</taxon>
        <taxon>Candidatus Dojkabacteria</taxon>
    </lineage>
</organism>
<proteinExistence type="predicted"/>
<keyword evidence="1" id="KW-1133">Transmembrane helix</keyword>
<sequence>MSKLLKRALKNSLMPAILMIAGKALGIFVISAIYGFSLEIGNDINGIFSTQIYFQEGEVTYFVNSVSDLLMLLALSVPTIYLIVKTVIFQSTMENPKTIVKVAKFNMLNWITKDDTTFLKIFIWCAFLWLASAIVIKNSFEGDTYTWIAIVGSIISFFSAFGALKAFEVETNKVYPSSSKYY</sequence>
<protein>
    <submittedName>
        <fullName evidence="2">Uncharacterized protein</fullName>
    </submittedName>
</protein>
<dbReference type="Proteomes" id="UP000177434">
    <property type="component" value="Unassembled WGS sequence"/>
</dbReference>
<comment type="caution">
    <text evidence="2">The sequence shown here is derived from an EMBL/GenBank/DDBJ whole genome shotgun (WGS) entry which is preliminary data.</text>
</comment>
<dbReference type="AlphaFoldDB" id="A0A1F4UJM5"/>
<evidence type="ECO:0000313" key="3">
    <source>
        <dbReference type="Proteomes" id="UP000177434"/>
    </source>
</evidence>
<feature type="transmembrane region" description="Helical" evidence="1">
    <location>
        <begin position="147"/>
        <end position="167"/>
    </location>
</feature>
<name>A0A1F4UJM5_9BACT</name>
<gene>
    <name evidence="2" type="ORF">A2400_00575</name>
</gene>
<keyword evidence="1" id="KW-0812">Transmembrane</keyword>
<accession>A0A1F4UJM5</accession>
<feature type="transmembrane region" description="Helical" evidence="1">
    <location>
        <begin position="117"/>
        <end position="135"/>
    </location>
</feature>
<evidence type="ECO:0000256" key="1">
    <source>
        <dbReference type="SAM" id="Phobius"/>
    </source>
</evidence>
<keyword evidence="1" id="KW-0472">Membrane</keyword>